<evidence type="ECO:0000256" key="1">
    <source>
        <dbReference type="ARBA" id="ARBA00010062"/>
    </source>
</evidence>
<dbReference type="HOGENOM" id="CLU_027128_7_1_6"/>
<feature type="signal peptide" evidence="3">
    <location>
        <begin position="1"/>
        <end position="19"/>
    </location>
</feature>
<accession>Q2SA44</accession>
<dbReference type="PANTHER" id="PTHR47235">
    <property type="entry name" value="BLR6548 PROTEIN"/>
    <property type="match status" value="1"/>
</dbReference>
<feature type="chain" id="PRO_5004215207" evidence="3">
    <location>
        <begin position="20"/>
        <end position="403"/>
    </location>
</feature>
<organism evidence="5 6">
    <name type="scientific">Hahella chejuensis (strain KCTC 2396)</name>
    <dbReference type="NCBI Taxonomy" id="349521"/>
    <lineage>
        <taxon>Bacteria</taxon>
        <taxon>Pseudomonadati</taxon>
        <taxon>Pseudomonadota</taxon>
        <taxon>Gammaproteobacteria</taxon>
        <taxon>Oceanospirillales</taxon>
        <taxon>Hahellaceae</taxon>
        <taxon>Hahella</taxon>
    </lineage>
</organism>
<dbReference type="InterPro" id="IPR028082">
    <property type="entry name" value="Peripla_BP_I"/>
</dbReference>
<dbReference type="InterPro" id="IPR028081">
    <property type="entry name" value="Leu-bd"/>
</dbReference>
<dbReference type="eggNOG" id="COG0683">
    <property type="taxonomic scope" value="Bacteria"/>
</dbReference>
<comment type="similarity">
    <text evidence="1">Belongs to the leucine-binding protein family.</text>
</comment>
<dbReference type="OrthoDB" id="9147078at2"/>
<dbReference type="AlphaFoldDB" id="Q2SA44"/>
<proteinExistence type="inferred from homology"/>
<feature type="domain" description="Leucine-binding protein" evidence="4">
    <location>
        <begin position="29"/>
        <end position="186"/>
    </location>
</feature>
<dbReference type="STRING" id="349521.HCH_05830"/>
<evidence type="ECO:0000313" key="5">
    <source>
        <dbReference type="EMBL" id="ABC32480.1"/>
    </source>
</evidence>
<dbReference type="RefSeq" id="WP_011399539.1">
    <property type="nucleotide sequence ID" value="NC_007645.1"/>
</dbReference>
<dbReference type="Proteomes" id="UP000000238">
    <property type="component" value="Chromosome"/>
</dbReference>
<evidence type="ECO:0000259" key="4">
    <source>
        <dbReference type="Pfam" id="PF13458"/>
    </source>
</evidence>
<keyword evidence="2 3" id="KW-0732">Signal</keyword>
<evidence type="ECO:0000256" key="3">
    <source>
        <dbReference type="SAM" id="SignalP"/>
    </source>
</evidence>
<dbReference type="SUPFAM" id="SSF53822">
    <property type="entry name" value="Periplasmic binding protein-like I"/>
    <property type="match status" value="1"/>
</dbReference>
<dbReference type="CDD" id="cd19978">
    <property type="entry name" value="PBP1_ABC_ligand_binding-like"/>
    <property type="match status" value="1"/>
</dbReference>
<dbReference type="Gene3D" id="3.40.50.2300">
    <property type="match status" value="2"/>
</dbReference>
<dbReference type="KEGG" id="hch:HCH_05830"/>
<protein>
    <submittedName>
        <fullName evidence="5">ABC-type branched-chain amino acid transport system, periplasmic component</fullName>
    </submittedName>
</protein>
<name>Q2SA44_HAHCH</name>
<reference evidence="5 6" key="1">
    <citation type="journal article" date="2005" name="Nucleic Acids Res.">
        <title>Genomic blueprint of Hahella chejuensis, a marine microbe producing an algicidal agent.</title>
        <authorList>
            <person name="Jeong H."/>
            <person name="Yim J.H."/>
            <person name="Lee C."/>
            <person name="Choi S.-H."/>
            <person name="Park Y.K."/>
            <person name="Yoon S.H."/>
            <person name="Hur C.-G."/>
            <person name="Kang H.-Y."/>
            <person name="Kim D."/>
            <person name="Lee H.H."/>
            <person name="Park K.H."/>
            <person name="Park S.-H."/>
            <person name="Park H.-S."/>
            <person name="Lee H.K."/>
            <person name="Oh T.K."/>
            <person name="Kim J.F."/>
        </authorList>
    </citation>
    <scope>NUCLEOTIDE SEQUENCE [LARGE SCALE GENOMIC DNA]</scope>
    <source>
        <strain evidence="5 6">KCTC 2396</strain>
    </source>
</reference>
<dbReference type="EMBL" id="CP000155">
    <property type="protein sequence ID" value="ABC32480.1"/>
    <property type="molecule type" value="Genomic_DNA"/>
</dbReference>
<dbReference type="Pfam" id="PF13458">
    <property type="entry name" value="Peripla_BP_6"/>
    <property type="match status" value="1"/>
</dbReference>
<keyword evidence="6" id="KW-1185">Reference proteome</keyword>
<gene>
    <name evidence="5" type="ordered locus">HCH_05830</name>
</gene>
<dbReference type="PANTHER" id="PTHR47235:SF1">
    <property type="entry name" value="BLR6548 PROTEIN"/>
    <property type="match status" value="1"/>
</dbReference>
<sequence length="403" mass="43665">MRKTISLLFGLALSQLVAAQSPGVYGDRIVVGGVLDLEGQSRGLGLNMRDGVLAAFEGVSIKGRRLEYVTLNDSYTPDLTVEQINRLIRDGVFAMIGNVGTPTAQVALPILADNKVPAVGFFTGAGLLRPGVGDVINFRASYVQETAKVIEQGFRAGLQASEICAYVQNDAYGMAGVEGIKLALQNNVRSRDIVEKLDTILAKSGDSPERNGIGPVGVYQRNTLTSRAGFESLKEWEKASNSRCRLVVTVGTYNAIGRFAAYSKQRGEDWLISAVSFTGAENLRDTLDRFGVTDKVILTQVVPDLESDLPIVKEARSALGERLNVVSLEGYIVGKMFVAIMQSIKGDLTRESFVRATRNAEFNIGGVALDFRGDNQGSDLVTMTYFNNKSYLPIEGSQLARLF</sequence>
<evidence type="ECO:0000256" key="2">
    <source>
        <dbReference type="ARBA" id="ARBA00022729"/>
    </source>
</evidence>
<evidence type="ECO:0000313" key="6">
    <source>
        <dbReference type="Proteomes" id="UP000000238"/>
    </source>
</evidence>